<evidence type="ECO:0000313" key="7">
    <source>
        <dbReference type="Proteomes" id="UP001139311"/>
    </source>
</evidence>
<keyword evidence="7" id="KW-1185">Reference proteome</keyword>
<evidence type="ECO:0000256" key="2">
    <source>
        <dbReference type="ARBA" id="ARBA00023054"/>
    </source>
</evidence>
<dbReference type="Gene3D" id="1.10.287.470">
    <property type="entry name" value="Helix hairpin bin"/>
    <property type="match status" value="1"/>
</dbReference>
<dbReference type="EMBL" id="JAJAQI010000029">
    <property type="protein sequence ID" value="MCB4823675.1"/>
    <property type="molecule type" value="Genomic_DNA"/>
</dbReference>
<dbReference type="GO" id="GO:0030313">
    <property type="term" value="C:cell envelope"/>
    <property type="evidence" value="ECO:0007669"/>
    <property type="project" value="UniProtKB-SubCell"/>
</dbReference>
<reference evidence="6" key="1">
    <citation type="submission" date="2021-10" db="EMBL/GenBank/DDBJ databases">
        <title>Roseicella aerolatum sp. nov., isolated from aerosols of e-waste dismantling site.</title>
        <authorList>
            <person name="Qin T."/>
        </authorList>
    </citation>
    <scope>NUCLEOTIDE SEQUENCE</scope>
    <source>
        <strain evidence="6">GB24</strain>
    </source>
</reference>
<evidence type="ECO:0000313" key="6">
    <source>
        <dbReference type="EMBL" id="MCB4823675.1"/>
    </source>
</evidence>
<feature type="chain" id="PRO_5040729159" evidence="3">
    <location>
        <begin position="19"/>
        <end position="453"/>
    </location>
</feature>
<keyword evidence="3" id="KW-0732">Signal</keyword>
<dbReference type="Pfam" id="PF25954">
    <property type="entry name" value="Beta-barrel_RND_2"/>
    <property type="match status" value="1"/>
</dbReference>
<dbReference type="SUPFAM" id="SSF111369">
    <property type="entry name" value="HlyD-like secretion proteins"/>
    <property type="match status" value="2"/>
</dbReference>
<dbReference type="AlphaFoldDB" id="A0A9X1LBY7"/>
<dbReference type="InterPro" id="IPR058792">
    <property type="entry name" value="Beta-barrel_RND_2"/>
</dbReference>
<dbReference type="InterPro" id="IPR058625">
    <property type="entry name" value="MdtA-like_BSH"/>
</dbReference>
<dbReference type="Pfam" id="PF25917">
    <property type="entry name" value="BSH_RND"/>
    <property type="match status" value="1"/>
</dbReference>
<keyword evidence="2" id="KW-0175">Coiled coil</keyword>
<organism evidence="6 7">
    <name type="scientific">Roseicella aerolata</name>
    <dbReference type="NCBI Taxonomy" id="2883479"/>
    <lineage>
        <taxon>Bacteria</taxon>
        <taxon>Pseudomonadati</taxon>
        <taxon>Pseudomonadota</taxon>
        <taxon>Alphaproteobacteria</taxon>
        <taxon>Acetobacterales</taxon>
        <taxon>Roseomonadaceae</taxon>
        <taxon>Roseicella</taxon>
    </lineage>
</organism>
<protein>
    <submittedName>
        <fullName evidence="6">Efflux RND transporter periplasmic adaptor subunit</fullName>
    </submittedName>
</protein>
<gene>
    <name evidence="6" type="ORF">LHA35_18255</name>
</gene>
<accession>A0A9X1LBY7</accession>
<comment type="caution">
    <text evidence="6">The sequence shown here is derived from an EMBL/GenBank/DDBJ whole genome shotgun (WGS) entry which is preliminary data.</text>
</comment>
<feature type="signal peptide" evidence="3">
    <location>
        <begin position="1"/>
        <end position="18"/>
    </location>
</feature>
<dbReference type="Gene3D" id="2.40.30.170">
    <property type="match status" value="1"/>
</dbReference>
<dbReference type="Gene3D" id="2.40.420.20">
    <property type="match status" value="1"/>
</dbReference>
<sequence>MKSRHVALGLGVMLIAGAAKFPNPGNWFNQTSAAEPRYLTAPVERGDIRTTLSATGTLAAVVTVKVSSQLSGQIAEVLVDFNDKVTTGQPIARLDPSSFEARVRQAEAALETAKARVALSRAALERTNAALSAARSSHRAAAAQLRSAESRAETVRRDFERKRTLVDREVLPPSRGEDATSAHESAAAQVIAAAAELAGREAAIEAAVADQRMAEAQVQFALDSVRLQDAVLDQVRLDLAHTVIRSPIDGEIIGKDADRGQIVAASLQAPTLFTIARDLTQMELLARVDEADIGRIRIGQRALFAVDAVPGRAFGGRVTQIRKAPSMVQNVVTYTVVLAAPNPDQLLLPGMTAVAQIVVDEAADVLKIPNAALRFTPPGGTGRNGAQAAPAPAPGQAMVWVPGEGGAPAPVPVRLGRSNASATEILAGRIGPGQQVIVGTASAPASRSFFSLR</sequence>
<comment type="subcellular location">
    <subcellularLocation>
        <location evidence="1">Cell envelope</location>
    </subcellularLocation>
</comment>
<dbReference type="InterPro" id="IPR050465">
    <property type="entry name" value="UPF0194_transport"/>
</dbReference>
<dbReference type="Proteomes" id="UP001139311">
    <property type="component" value="Unassembled WGS sequence"/>
</dbReference>
<dbReference type="Gene3D" id="2.40.50.100">
    <property type="match status" value="1"/>
</dbReference>
<feature type="domain" description="Multidrug resistance protein MdtA-like barrel-sandwich hybrid" evidence="4">
    <location>
        <begin position="63"/>
        <end position="272"/>
    </location>
</feature>
<evidence type="ECO:0000259" key="4">
    <source>
        <dbReference type="Pfam" id="PF25917"/>
    </source>
</evidence>
<feature type="domain" description="CusB-like beta-barrel" evidence="5">
    <location>
        <begin position="286"/>
        <end position="357"/>
    </location>
</feature>
<dbReference type="PANTHER" id="PTHR32347:SF14">
    <property type="entry name" value="EFFLUX SYSTEM COMPONENT YKNX-RELATED"/>
    <property type="match status" value="1"/>
</dbReference>
<dbReference type="RefSeq" id="WP_226610681.1">
    <property type="nucleotide sequence ID" value="NZ_JAJAQI010000029.1"/>
</dbReference>
<name>A0A9X1LBY7_9PROT</name>
<evidence type="ECO:0000256" key="1">
    <source>
        <dbReference type="ARBA" id="ARBA00004196"/>
    </source>
</evidence>
<proteinExistence type="predicted"/>
<evidence type="ECO:0000259" key="5">
    <source>
        <dbReference type="Pfam" id="PF25954"/>
    </source>
</evidence>
<evidence type="ECO:0000256" key="3">
    <source>
        <dbReference type="SAM" id="SignalP"/>
    </source>
</evidence>
<dbReference type="PANTHER" id="PTHR32347">
    <property type="entry name" value="EFFLUX SYSTEM COMPONENT YKNX-RELATED"/>
    <property type="match status" value="1"/>
</dbReference>